<keyword evidence="5" id="KW-0328">Glycosyltransferase</keyword>
<protein>
    <recommendedName>
        <fullName evidence="4">dolichyl-phosphate beta-glucosyltransferase</fullName>
        <ecNumber evidence="4">2.4.1.117</ecNumber>
    </recommendedName>
</protein>
<dbReference type="CDD" id="cd04188">
    <property type="entry name" value="DPG_synthase"/>
    <property type="match status" value="1"/>
</dbReference>
<keyword evidence="6" id="KW-0808">Transferase</keyword>
<evidence type="ECO:0000256" key="11">
    <source>
        <dbReference type="ARBA" id="ARBA00023136"/>
    </source>
</evidence>
<evidence type="ECO:0000313" key="14">
    <source>
        <dbReference type="EMBL" id="AWI09908.1"/>
    </source>
</evidence>
<comment type="similarity">
    <text evidence="3">Belongs to the glycosyltransferase 2 family.</text>
</comment>
<keyword evidence="10" id="KW-1133">Transmembrane helix</keyword>
<dbReference type="GO" id="GO:0006487">
    <property type="term" value="P:protein N-linked glycosylation"/>
    <property type="evidence" value="ECO:0007669"/>
    <property type="project" value="TreeGrafter"/>
</dbReference>
<gene>
    <name evidence="14" type="ORF">CKA38_12195</name>
</gene>
<dbReference type="InterPro" id="IPR035518">
    <property type="entry name" value="DPG_synthase"/>
</dbReference>
<feature type="domain" description="Glycosyltransferase 2-like" evidence="13">
    <location>
        <begin position="4"/>
        <end position="176"/>
    </location>
</feature>
<dbReference type="PANTHER" id="PTHR10859:SF91">
    <property type="entry name" value="DOLICHYL-PHOSPHATE BETA-GLUCOSYLTRANSFERASE"/>
    <property type="match status" value="1"/>
</dbReference>
<dbReference type="SUPFAM" id="SSF53448">
    <property type="entry name" value="Nucleotide-diphospho-sugar transferases"/>
    <property type="match status" value="1"/>
</dbReference>
<evidence type="ECO:0000256" key="12">
    <source>
        <dbReference type="ARBA" id="ARBA00045097"/>
    </source>
</evidence>
<evidence type="ECO:0000256" key="4">
    <source>
        <dbReference type="ARBA" id="ARBA00012583"/>
    </source>
</evidence>
<dbReference type="OrthoDB" id="9810303at2"/>
<keyword evidence="9" id="KW-0735">Signal-anchor</keyword>
<reference evidence="14 15" key="1">
    <citation type="journal article" date="2018" name="Syst. Appl. Microbiol.">
        <title>Ereboglobus luteus gen. nov. sp. nov. from cockroach guts, and new insights into the oxygen relationship of the genera Opitutus and Didymococcus (Verrucomicrobia: Opitutaceae).</title>
        <authorList>
            <person name="Tegtmeier D."/>
            <person name="Belitz A."/>
            <person name="Radek R."/>
            <person name="Heimerl T."/>
            <person name="Brune A."/>
        </authorList>
    </citation>
    <scope>NUCLEOTIDE SEQUENCE [LARGE SCALE GENOMIC DNA]</scope>
    <source>
        <strain evidence="14 15">Ho45</strain>
    </source>
</reference>
<keyword evidence="7" id="KW-0812">Transmembrane</keyword>
<dbReference type="Gene3D" id="3.90.550.10">
    <property type="entry name" value="Spore Coat Polysaccharide Biosynthesis Protein SpsA, Chain A"/>
    <property type="match status" value="1"/>
</dbReference>
<dbReference type="GO" id="GO:0004581">
    <property type="term" value="F:dolichyl-phosphate beta-glucosyltransferase activity"/>
    <property type="evidence" value="ECO:0007669"/>
    <property type="project" value="UniProtKB-EC"/>
</dbReference>
<dbReference type="EC" id="2.4.1.117" evidence="4"/>
<evidence type="ECO:0000256" key="3">
    <source>
        <dbReference type="ARBA" id="ARBA00006739"/>
    </source>
</evidence>
<dbReference type="AlphaFoldDB" id="A0A2U8E4N8"/>
<dbReference type="InterPro" id="IPR029044">
    <property type="entry name" value="Nucleotide-diphossugar_trans"/>
</dbReference>
<dbReference type="Pfam" id="PF00535">
    <property type="entry name" value="Glycos_transf_2"/>
    <property type="match status" value="1"/>
</dbReference>
<dbReference type="KEGG" id="elut:CKA38_12195"/>
<evidence type="ECO:0000256" key="7">
    <source>
        <dbReference type="ARBA" id="ARBA00022692"/>
    </source>
</evidence>
<dbReference type="InterPro" id="IPR001173">
    <property type="entry name" value="Glyco_trans_2-like"/>
</dbReference>
<evidence type="ECO:0000256" key="6">
    <source>
        <dbReference type="ARBA" id="ARBA00022679"/>
    </source>
</evidence>
<sequence length="236" mass="26519">MHLSIVIPAYNETRRLASAMQKLAAVLETFSFSHEVLLVVEKSGDDSLALAQKIAAAHPNWRAIDNLVHRGKGYAVRSGMLRATGDFICFMDADLSSDPAAVNDALKVIETTSATVVAGNRRHPESVVTHNQGKSRPLLSKVFNLTARMLFPGGIKVRDTQCGFKMFRADAAREIFTRARIDGFAFDIEIFLLAHRLGYEVRTIPVHWTDSPYSTVRAFRHGLQMYRDLLRLRFRM</sequence>
<evidence type="ECO:0000256" key="1">
    <source>
        <dbReference type="ARBA" id="ARBA00004389"/>
    </source>
</evidence>
<accession>A0A2U8E4N8</accession>
<proteinExistence type="inferred from homology"/>
<organism evidence="14 15">
    <name type="scientific">Ereboglobus luteus</name>
    <dbReference type="NCBI Taxonomy" id="1796921"/>
    <lineage>
        <taxon>Bacteria</taxon>
        <taxon>Pseudomonadati</taxon>
        <taxon>Verrucomicrobiota</taxon>
        <taxon>Opitutia</taxon>
        <taxon>Opitutales</taxon>
        <taxon>Opitutaceae</taxon>
        <taxon>Ereboglobus</taxon>
    </lineage>
</organism>
<keyword evidence="8" id="KW-0256">Endoplasmic reticulum</keyword>
<name>A0A2U8E4N8_9BACT</name>
<keyword evidence="15" id="KW-1185">Reference proteome</keyword>
<evidence type="ECO:0000256" key="10">
    <source>
        <dbReference type="ARBA" id="ARBA00022989"/>
    </source>
</evidence>
<comment type="catalytic activity">
    <reaction evidence="12">
        <text>a di-trans,poly-cis-dolichyl phosphate + UDP-alpha-D-glucose = a di-trans,poly-cis-dolichyl beta-D-glucosyl phosphate + UDP</text>
        <dbReference type="Rhea" id="RHEA:15401"/>
        <dbReference type="Rhea" id="RHEA-COMP:19498"/>
        <dbReference type="Rhea" id="RHEA-COMP:19502"/>
        <dbReference type="ChEBI" id="CHEBI:57525"/>
        <dbReference type="ChEBI" id="CHEBI:57683"/>
        <dbReference type="ChEBI" id="CHEBI:58223"/>
        <dbReference type="ChEBI" id="CHEBI:58885"/>
        <dbReference type="EC" id="2.4.1.117"/>
    </reaction>
    <physiologicalReaction direction="left-to-right" evidence="12">
        <dbReference type="Rhea" id="RHEA:15402"/>
    </physiologicalReaction>
</comment>
<dbReference type="RefSeq" id="WP_108825722.1">
    <property type="nucleotide sequence ID" value="NZ_CP023004.1"/>
</dbReference>
<comment type="subcellular location">
    <subcellularLocation>
        <location evidence="1">Endoplasmic reticulum membrane</location>
        <topology evidence="1">Single-pass membrane protein</topology>
    </subcellularLocation>
</comment>
<evidence type="ECO:0000256" key="5">
    <source>
        <dbReference type="ARBA" id="ARBA00022676"/>
    </source>
</evidence>
<evidence type="ECO:0000313" key="15">
    <source>
        <dbReference type="Proteomes" id="UP000244896"/>
    </source>
</evidence>
<evidence type="ECO:0000256" key="8">
    <source>
        <dbReference type="ARBA" id="ARBA00022824"/>
    </source>
</evidence>
<comment type="pathway">
    <text evidence="2">Protein modification; protein glycosylation.</text>
</comment>
<evidence type="ECO:0000256" key="9">
    <source>
        <dbReference type="ARBA" id="ARBA00022968"/>
    </source>
</evidence>
<dbReference type="Proteomes" id="UP000244896">
    <property type="component" value="Chromosome"/>
</dbReference>
<evidence type="ECO:0000259" key="13">
    <source>
        <dbReference type="Pfam" id="PF00535"/>
    </source>
</evidence>
<dbReference type="PANTHER" id="PTHR10859">
    <property type="entry name" value="GLYCOSYL TRANSFERASE"/>
    <property type="match status" value="1"/>
</dbReference>
<dbReference type="EMBL" id="CP023004">
    <property type="protein sequence ID" value="AWI09908.1"/>
    <property type="molecule type" value="Genomic_DNA"/>
</dbReference>
<evidence type="ECO:0000256" key="2">
    <source>
        <dbReference type="ARBA" id="ARBA00004922"/>
    </source>
</evidence>
<keyword evidence="11" id="KW-0472">Membrane</keyword>